<dbReference type="KEGG" id="pcam:HNE05_17220"/>
<sequence length="784" mass="83326">MSNDPVEAMFSALPDIGANPVGILAKAALLSRLEGATPGKHTQPWPQSSGPSFLDIFFPGYTPAAYTGNVTGSTGLNDDFWSGFAVAALCQAMYNITSGLRQQLKSGDIDNAVNACNGQISNSAMPLYGLALQQGYPAFTQAYNDCPDKAQALATYSTQLQSNNYLNALAVQYHSQAGLPNFDWLMWHHWVKLSVLGCPTATISSLISVVKNNLAALQVVLPGNVDGVTWLAYNTWMSTGDPNRRRLDWNDIAGAARGGILAQVCTYYPGAYGPSCMNEENSYEFTANSQPGSGYRESGGGGCCFAAGTGVLLADGSERAIETLQPGDQLATTAGPRRLALVAQPFRAGRALYRIDDLPIGVTATHPFLRFPQADQPTLASIDPLQLSARIPGLAVLGIGPLSSGSTLLRIANHSAQPYPVTQVQHLPGSDSADERLYDLLLEPGAEMAGYLVGGNGTYLAVSAEIPDIGAHAEIAPGFFALAQSLYEELHSDIAPLSQANLAPILEHLALTLHSQLLPTALQQARNRPQAALLRSTPAVDIHSATSAFFSLLAQPPGPALRASAEGSSFNWQLNLLTEQLLGSLGESLLAQLALGWREPGDATGDTLAVTLFGISLLNGQAFADSPGPLNLSLGEQHYQLEESGQRPSSAFTRHVDQVLYCPLASSGELAEKLTLTCQDGAGNSLSTQIYLPERLETGWRSCEGLLRDAQGAIAGTCRLDLRLLDRAAIEREQQRQAHWDQAQADAYLHSLVQAVMAELPNQLQAFQAQQAAKAGGKRSDAGH</sequence>
<dbReference type="PROSITE" id="PS50817">
    <property type="entry name" value="INTEIN_N_TER"/>
    <property type="match status" value="1"/>
</dbReference>
<evidence type="ECO:0008006" key="3">
    <source>
        <dbReference type="Google" id="ProtNLM"/>
    </source>
</evidence>
<name>A0A6M8FMA4_9GAMM</name>
<dbReference type="InterPro" id="IPR036844">
    <property type="entry name" value="Hint_dom_sf"/>
</dbReference>
<evidence type="ECO:0000313" key="2">
    <source>
        <dbReference type="Proteomes" id="UP000501379"/>
    </source>
</evidence>
<protein>
    <recommendedName>
        <fullName evidence="3">Hint domain-containing protein</fullName>
    </recommendedName>
</protein>
<proteinExistence type="predicted"/>
<accession>A0A6M8FMA4</accession>
<dbReference type="Gene3D" id="2.170.16.10">
    <property type="entry name" value="Hedgehog/Intein (Hint) domain"/>
    <property type="match status" value="1"/>
</dbReference>
<reference evidence="1" key="1">
    <citation type="submission" date="2020-07" db="EMBL/GenBank/DDBJ databases">
        <title>Nitrate ammonifying Pseudomonas campi sp. nov. isolated from German agricultural grassland.</title>
        <authorList>
            <person name="Timsy T."/>
            <person name="Ulrich A."/>
            <person name="Spanner T."/>
            <person name="Foesel B."/>
            <person name="Kolb S."/>
            <person name="Horn M.A."/>
            <person name="Behrendt U."/>
        </authorList>
    </citation>
    <scope>NUCLEOTIDE SEQUENCE</scope>
    <source>
        <strain evidence="1">S1-A32-2</strain>
    </source>
</reference>
<gene>
    <name evidence="1" type="ORF">HNE05_17220</name>
</gene>
<dbReference type="GO" id="GO:0016539">
    <property type="term" value="P:intein-mediated protein splicing"/>
    <property type="evidence" value="ECO:0007669"/>
    <property type="project" value="InterPro"/>
</dbReference>
<dbReference type="InterPro" id="IPR006141">
    <property type="entry name" value="Intein_N"/>
</dbReference>
<dbReference type="Proteomes" id="UP000501379">
    <property type="component" value="Chromosome"/>
</dbReference>
<dbReference type="RefSeq" id="WP_173210497.1">
    <property type="nucleotide sequence ID" value="NZ_CP053697.2"/>
</dbReference>
<organism evidence="1 2">
    <name type="scientific">Aquipseudomonas campi</name>
    <dbReference type="NCBI Taxonomy" id="2731681"/>
    <lineage>
        <taxon>Bacteria</taxon>
        <taxon>Pseudomonadati</taxon>
        <taxon>Pseudomonadota</taxon>
        <taxon>Gammaproteobacteria</taxon>
        <taxon>Pseudomonadales</taxon>
        <taxon>Pseudomonadaceae</taxon>
        <taxon>Aquipseudomonas</taxon>
    </lineage>
</organism>
<keyword evidence="2" id="KW-1185">Reference proteome</keyword>
<dbReference type="SUPFAM" id="SSF51294">
    <property type="entry name" value="Hedgehog/intein (Hint) domain"/>
    <property type="match status" value="1"/>
</dbReference>
<evidence type="ECO:0000313" key="1">
    <source>
        <dbReference type="EMBL" id="QKE65019.1"/>
    </source>
</evidence>
<dbReference type="AlphaFoldDB" id="A0A6M8FMA4"/>
<dbReference type="EMBL" id="CP053697">
    <property type="protein sequence ID" value="QKE65019.1"/>
    <property type="molecule type" value="Genomic_DNA"/>
</dbReference>